<feature type="domain" description="UDP-glucose/GDP-mannose dehydrogenase C-terminal" evidence="2">
    <location>
        <begin position="106"/>
        <end position="146"/>
    </location>
</feature>
<protein>
    <recommendedName>
        <fullName evidence="4">UDP-glucose/GDP-mannose dehydrogenase C-terminal domain-containing protein</fullName>
    </recommendedName>
</protein>
<evidence type="ECO:0008006" key="4">
    <source>
        <dbReference type="Google" id="ProtNLM"/>
    </source>
</evidence>
<evidence type="ECO:0000259" key="1">
    <source>
        <dbReference type="Pfam" id="PF00984"/>
    </source>
</evidence>
<name>A0A382YK38_9ZZZZ</name>
<dbReference type="EMBL" id="UINC01176486">
    <property type="protein sequence ID" value="SVD83633.1"/>
    <property type="molecule type" value="Genomic_DNA"/>
</dbReference>
<dbReference type="InterPro" id="IPR014026">
    <property type="entry name" value="UDP-Glc/GDP-Man_DH_dimer"/>
</dbReference>
<dbReference type="AlphaFoldDB" id="A0A382YK38"/>
<dbReference type="PANTHER" id="PTHR43491:SF1">
    <property type="entry name" value="UDP-N-ACETYL-D-MANNOSAMINE DEHYDROGENASE"/>
    <property type="match status" value="1"/>
</dbReference>
<gene>
    <name evidence="3" type="ORF">METZ01_LOCUS436487</name>
</gene>
<dbReference type="Pfam" id="PF03720">
    <property type="entry name" value="UDPG_MGDP_dh_C"/>
    <property type="match status" value="1"/>
</dbReference>
<dbReference type="GO" id="GO:0051287">
    <property type="term" value="F:NAD binding"/>
    <property type="evidence" value="ECO:0007669"/>
    <property type="project" value="InterPro"/>
</dbReference>
<dbReference type="InterPro" id="IPR036220">
    <property type="entry name" value="UDP-Glc/GDP-Man_DH_C_sf"/>
</dbReference>
<dbReference type="Gene3D" id="3.40.50.720">
    <property type="entry name" value="NAD(P)-binding Rossmann-like Domain"/>
    <property type="match status" value="1"/>
</dbReference>
<reference evidence="3" key="1">
    <citation type="submission" date="2018-05" db="EMBL/GenBank/DDBJ databases">
        <authorList>
            <person name="Lanie J.A."/>
            <person name="Ng W.-L."/>
            <person name="Kazmierczak K.M."/>
            <person name="Andrzejewski T.M."/>
            <person name="Davidsen T.M."/>
            <person name="Wayne K.J."/>
            <person name="Tettelin H."/>
            <person name="Glass J.I."/>
            <person name="Rusch D."/>
            <person name="Podicherti R."/>
            <person name="Tsui H.-C.T."/>
            <person name="Winkler M.E."/>
        </authorList>
    </citation>
    <scope>NUCLEOTIDE SEQUENCE</scope>
</reference>
<evidence type="ECO:0000313" key="3">
    <source>
        <dbReference type="EMBL" id="SVD83633.1"/>
    </source>
</evidence>
<dbReference type="SUPFAM" id="SSF48179">
    <property type="entry name" value="6-phosphogluconate dehydrogenase C-terminal domain-like"/>
    <property type="match status" value="1"/>
</dbReference>
<dbReference type="PANTHER" id="PTHR43491">
    <property type="entry name" value="UDP-N-ACETYL-D-MANNOSAMINE DEHYDROGENASE"/>
    <property type="match status" value="1"/>
</dbReference>
<dbReference type="GO" id="GO:0016616">
    <property type="term" value="F:oxidoreductase activity, acting on the CH-OH group of donors, NAD or NADP as acceptor"/>
    <property type="evidence" value="ECO:0007669"/>
    <property type="project" value="InterPro"/>
</dbReference>
<dbReference type="GO" id="GO:0016628">
    <property type="term" value="F:oxidoreductase activity, acting on the CH-CH group of donors, NAD or NADP as acceptor"/>
    <property type="evidence" value="ECO:0007669"/>
    <property type="project" value="InterPro"/>
</dbReference>
<proteinExistence type="predicted"/>
<dbReference type="SUPFAM" id="SSF52413">
    <property type="entry name" value="UDP-glucose/GDP-mannose dehydrogenase C-terminal domain"/>
    <property type="match status" value="1"/>
</dbReference>
<sequence>MAKLFSNSWRYLQFAAANQFYMICEDLGIDYDKVRFSMVDGYERAAQLPSAGFAAGPCLLKDTMQISSIYSNFLLGHSAMMINEGLPNYLVNKLRAKYELKGKKVGILGMAFKANIDDIRDSLSFKLFKILKQHGAEVLCSDEYATNPTFVT</sequence>
<feature type="domain" description="UDP-glucose/GDP-mannose dehydrogenase dimerisation" evidence="1">
    <location>
        <begin position="1"/>
        <end position="72"/>
    </location>
</feature>
<dbReference type="GO" id="GO:0000271">
    <property type="term" value="P:polysaccharide biosynthetic process"/>
    <property type="evidence" value="ECO:0007669"/>
    <property type="project" value="InterPro"/>
</dbReference>
<dbReference type="Pfam" id="PF00984">
    <property type="entry name" value="UDPG_MGDP_dh"/>
    <property type="match status" value="1"/>
</dbReference>
<dbReference type="InterPro" id="IPR014027">
    <property type="entry name" value="UDP-Glc/GDP-Man_DH_C"/>
</dbReference>
<dbReference type="InterPro" id="IPR028359">
    <property type="entry name" value="UDP_ManNAc/GlcNAc_DH"/>
</dbReference>
<accession>A0A382YK38</accession>
<feature type="non-terminal residue" evidence="3">
    <location>
        <position position="152"/>
    </location>
</feature>
<organism evidence="3">
    <name type="scientific">marine metagenome</name>
    <dbReference type="NCBI Taxonomy" id="408172"/>
    <lineage>
        <taxon>unclassified sequences</taxon>
        <taxon>metagenomes</taxon>
        <taxon>ecological metagenomes</taxon>
    </lineage>
</organism>
<dbReference type="InterPro" id="IPR008927">
    <property type="entry name" value="6-PGluconate_DH-like_C_sf"/>
</dbReference>
<evidence type="ECO:0000259" key="2">
    <source>
        <dbReference type="Pfam" id="PF03720"/>
    </source>
</evidence>